<accession>A0A9P0G0N4</accession>
<feature type="compositionally biased region" description="Polar residues" evidence="1">
    <location>
        <begin position="764"/>
        <end position="782"/>
    </location>
</feature>
<feature type="compositionally biased region" description="Polar residues" evidence="1">
    <location>
        <begin position="650"/>
        <end position="664"/>
    </location>
</feature>
<feature type="region of interest" description="Disordered" evidence="1">
    <location>
        <begin position="481"/>
        <end position="522"/>
    </location>
</feature>
<evidence type="ECO:0000313" key="4">
    <source>
        <dbReference type="Proteomes" id="UP001152759"/>
    </source>
</evidence>
<keyword evidence="2" id="KW-0732">Signal</keyword>
<organism evidence="3 4">
    <name type="scientific">Bemisia tabaci</name>
    <name type="common">Sweetpotato whitefly</name>
    <name type="synonym">Aleurodes tabaci</name>
    <dbReference type="NCBI Taxonomy" id="7038"/>
    <lineage>
        <taxon>Eukaryota</taxon>
        <taxon>Metazoa</taxon>
        <taxon>Ecdysozoa</taxon>
        <taxon>Arthropoda</taxon>
        <taxon>Hexapoda</taxon>
        <taxon>Insecta</taxon>
        <taxon>Pterygota</taxon>
        <taxon>Neoptera</taxon>
        <taxon>Paraneoptera</taxon>
        <taxon>Hemiptera</taxon>
        <taxon>Sternorrhyncha</taxon>
        <taxon>Aleyrodoidea</taxon>
        <taxon>Aleyrodidae</taxon>
        <taxon>Aleyrodinae</taxon>
        <taxon>Bemisia</taxon>
    </lineage>
</organism>
<name>A0A9P0G0N4_BEMTA</name>
<dbReference type="KEGG" id="btab:109038004"/>
<feature type="compositionally biased region" description="Basic residues" evidence="1">
    <location>
        <begin position="504"/>
        <end position="515"/>
    </location>
</feature>
<dbReference type="EMBL" id="OU963865">
    <property type="protein sequence ID" value="CAH0771183.1"/>
    <property type="molecule type" value="Genomic_DNA"/>
</dbReference>
<sequence length="819" mass="89607">MQFFRGLCLISLVFVPISVVGNDYFLGVDGSSKNLGVVGKTFYNADADQGENLREISAHRQRKSLFSRPSFLGGSTARKINPSSKQWQQDVNSFSAEASNSRGISAPPHEAEYSAYPQSINLESNSLSERNGKPHSKVQESLSNILGSLQKREANVPTAHAHFFERGTSSPISNSLQSGTSEAPVLGNQEAASNVSSDDSDEPDAHRSTYHRIEVAPREGPTKGRNGANLLDAKIRDLTNQVNAISNPRSGLVHDKSDLELLNEVIDRAGKTFSGGKRIRSLEKGALHESSQNAERTDFHKRISTKETKSKDEISLDSDLERMIQDAAERIGLWVNQNFDSARKMTKSKLKADSTGKEHTKAFSEETTDKVAKSLSAEIPSRRRKILDAEAKRAALKILIHAATARPASEAFSDLEVEIEEPPKHKKGSGKLSISEVKKVKTTTLPPCMTARNSECTRWKTTPRRTVTTAKCTTIEPKVAEDCTKPSSPAPKATCKPCADAATHKTRASSVRPKKVPTTTEPCDASDRLLKILNGTLRTDNFSRPDQSSLADLMRVLLTELISNSSRHAEIPSGKPDDTALFNKSATECANPVLDSSKLKNLTPDHALKNTNSRLLSNFVNFATLEAARRRGATERQSAAQDKEPIVNGRESTAQNKEAASQDRQPVAQDKQHAVQDRQSASKTVDSTVSPLRALTVLLDLMRGQSGDPDSSDHLRLQSLGENGPVALNVFIKAAIIPEFKNVSVANGKVRSAERANIQAGHPRNTQKGVEMTPTSASSRSRYTDNTLNNLLKSIIVKARFERPAEPEMLQVPTERQRR</sequence>
<dbReference type="AlphaFoldDB" id="A0A9P0G0N4"/>
<reference evidence="3" key="1">
    <citation type="submission" date="2021-12" db="EMBL/GenBank/DDBJ databases">
        <authorList>
            <person name="King R."/>
        </authorList>
    </citation>
    <scope>NUCLEOTIDE SEQUENCE</scope>
</reference>
<feature type="compositionally biased region" description="Basic and acidic residues" evidence="1">
    <location>
        <begin position="203"/>
        <end position="222"/>
    </location>
</feature>
<evidence type="ECO:0000256" key="1">
    <source>
        <dbReference type="SAM" id="MobiDB-lite"/>
    </source>
</evidence>
<protein>
    <submittedName>
        <fullName evidence="3">Uncharacterized protein</fullName>
    </submittedName>
</protein>
<feature type="region of interest" description="Disordered" evidence="1">
    <location>
        <begin position="285"/>
        <end position="310"/>
    </location>
</feature>
<feature type="signal peptide" evidence="2">
    <location>
        <begin position="1"/>
        <end position="21"/>
    </location>
</feature>
<feature type="region of interest" description="Disordered" evidence="1">
    <location>
        <begin position="762"/>
        <end position="782"/>
    </location>
</feature>
<feature type="region of interest" description="Disordered" evidence="1">
    <location>
        <begin position="189"/>
        <end position="226"/>
    </location>
</feature>
<gene>
    <name evidence="3" type="ORF">BEMITA_LOCUS7960</name>
</gene>
<dbReference type="Proteomes" id="UP001152759">
    <property type="component" value="Chromosome 4"/>
</dbReference>
<feature type="chain" id="PRO_5040198661" evidence="2">
    <location>
        <begin position="22"/>
        <end position="819"/>
    </location>
</feature>
<feature type="compositionally biased region" description="Polar residues" evidence="1">
    <location>
        <begin position="677"/>
        <end position="687"/>
    </location>
</feature>
<feature type="compositionally biased region" description="Polar residues" evidence="1">
    <location>
        <begin position="81"/>
        <end position="103"/>
    </location>
</feature>
<feature type="region of interest" description="Disordered" evidence="1">
    <location>
        <begin position="631"/>
        <end position="687"/>
    </location>
</feature>
<feature type="compositionally biased region" description="Basic and acidic residues" evidence="1">
    <location>
        <begin position="295"/>
        <end position="310"/>
    </location>
</feature>
<evidence type="ECO:0000313" key="3">
    <source>
        <dbReference type="EMBL" id="CAH0771183.1"/>
    </source>
</evidence>
<feature type="region of interest" description="Disordered" evidence="1">
    <location>
        <begin position="80"/>
        <end position="109"/>
    </location>
</feature>
<proteinExistence type="predicted"/>
<evidence type="ECO:0000256" key="2">
    <source>
        <dbReference type="SAM" id="SignalP"/>
    </source>
</evidence>
<keyword evidence="4" id="KW-1185">Reference proteome</keyword>